<reference evidence="2 3" key="1">
    <citation type="submission" date="2020-07" db="EMBL/GenBank/DDBJ databases">
        <title>Fungal Genomes of the International Space Station.</title>
        <authorList>
            <person name="Seuylemezian A."/>
            <person name="Singh N.K."/>
            <person name="Wood J."/>
            <person name="Venkateswaran K."/>
        </authorList>
    </citation>
    <scope>NUCLEOTIDE SEQUENCE [LARGE SCALE GENOMIC DNA]</scope>
    <source>
        <strain evidence="2 3">PL-B2</strain>
    </source>
</reference>
<proteinExistence type="predicted"/>
<gene>
    <name evidence="2" type="ORF">H0185_19075</name>
</gene>
<keyword evidence="2" id="KW-0449">Lipoprotein</keyword>
<evidence type="ECO:0000313" key="2">
    <source>
        <dbReference type="EMBL" id="MBY0098870.1"/>
    </source>
</evidence>
<dbReference type="PROSITE" id="PS51257">
    <property type="entry name" value="PROKAR_LIPOPROTEIN"/>
    <property type="match status" value="1"/>
</dbReference>
<dbReference type="Pfam" id="PF03888">
    <property type="entry name" value="MucB_RseB"/>
    <property type="match status" value="1"/>
</dbReference>
<protein>
    <submittedName>
        <fullName evidence="2">Outer membrane lipoprotein carrier protein LolA</fullName>
    </submittedName>
</protein>
<dbReference type="InterPro" id="IPR033434">
    <property type="entry name" value="MucB/RseB_N"/>
</dbReference>
<dbReference type="PANTHER" id="PTHR37507:SF2">
    <property type="entry name" value="SPORULATION PROTEIN YDCC"/>
    <property type="match status" value="1"/>
</dbReference>
<dbReference type="PANTHER" id="PTHR37507">
    <property type="entry name" value="SPORULATION PROTEIN YDCC"/>
    <property type="match status" value="1"/>
</dbReference>
<dbReference type="Proteomes" id="UP000769780">
    <property type="component" value="Unassembled WGS sequence"/>
</dbReference>
<accession>A0ABS7K9W4</accession>
<name>A0ABS7K9W4_9BACI</name>
<feature type="domain" description="MucB/RseB N-terminal" evidence="1">
    <location>
        <begin position="80"/>
        <end position="217"/>
    </location>
</feature>
<dbReference type="InterPro" id="IPR029046">
    <property type="entry name" value="LolA/LolB/LppX"/>
</dbReference>
<organism evidence="2 3">
    <name type="scientific">Mesobacillus maritimus</name>
    <dbReference type="NCBI Taxonomy" id="1643336"/>
    <lineage>
        <taxon>Bacteria</taxon>
        <taxon>Bacillati</taxon>
        <taxon>Bacillota</taxon>
        <taxon>Bacilli</taxon>
        <taxon>Bacillales</taxon>
        <taxon>Bacillaceae</taxon>
        <taxon>Mesobacillus</taxon>
    </lineage>
</organism>
<dbReference type="Gene3D" id="2.50.20.10">
    <property type="entry name" value="Lipoprotein localisation LolA/LolB/LppX"/>
    <property type="match status" value="1"/>
</dbReference>
<evidence type="ECO:0000259" key="1">
    <source>
        <dbReference type="Pfam" id="PF03888"/>
    </source>
</evidence>
<sequence length="369" mass="41810">MKITKWAGIICFIGGITMGTFGCSSLESGKQFSPEQVINNALEETTEIGAYYAEAELITTEKGKDPEKILLKEWVNEDGKKRTETQMEDGSELSIAVNDGKQLISYQPELKQAFVIEGDELQALNQISPKQQAEQLLKMIQDTHEVRSEGEKEIVGRSTYHLVAEAKEDKGLFGDQELWIDKETWMVLKTNSSSGDINMEMVYTKLELSPDFDKDQFTLELPKDVEVLDLLEDMQEPSEITLQEAVEKVGNPFLHIPESEDLKIARIEVMELQGELSRNEVNIDYQNKGLPLFTMSVFQTPEDLDEEIGALPGEETVKIRNKEASFMDLNDFRSLSWQEEGLTYNILFIDPSLTMEEVSELVTEMVLAE</sequence>
<dbReference type="SUPFAM" id="SSF89392">
    <property type="entry name" value="Prokaryotic lipoproteins and lipoprotein localization factors"/>
    <property type="match status" value="1"/>
</dbReference>
<comment type="caution">
    <text evidence="2">The sequence shown here is derived from an EMBL/GenBank/DDBJ whole genome shotgun (WGS) entry which is preliminary data.</text>
</comment>
<evidence type="ECO:0000313" key="3">
    <source>
        <dbReference type="Proteomes" id="UP000769780"/>
    </source>
</evidence>
<keyword evidence="3" id="KW-1185">Reference proteome</keyword>
<dbReference type="EMBL" id="JACWFH010000030">
    <property type="protein sequence ID" value="MBY0098870.1"/>
    <property type="molecule type" value="Genomic_DNA"/>
</dbReference>
<dbReference type="InterPro" id="IPR052944">
    <property type="entry name" value="Sporulation_related"/>
</dbReference>